<keyword evidence="2" id="KW-1185">Reference proteome</keyword>
<dbReference type="Proteomes" id="UP000632849">
    <property type="component" value="Unassembled WGS sequence"/>
</dbReference>
<reference evidence="1" key="2">
    <citation type="submission" date="2020-09" db="EMBL/GenBank/DDBJ databases">
        <authorList>
            <person name="Sun Q."/>
            <person name="Ohkuma M."/>
        </authorList>
    </citation>
    <scope>NUCLEOTIDE SEQUENCE</scope>
    <source>
        <strain evidence="1">JCM 4122</strain>
    </source>
</reference>
<protein>
    <submittedName>
        <fullName evidence="1">Uncharacterized protein</fullName>
    </submittedName>
</protein>
<sequence length="63" mass="6284">MRGVPVGERVAGVGEVAAEDAEVLVGEVAQPPGGVRVGRLAEPVMEVSAVATSTSPRAVTMPS</sequence>
<reference evidence="1" key="1">
    <citation type="journal article" date="2014" name="Int. J. Syst. Evol. Microbiol.">
        <title>Complete genome sequence of Corynebacterium casei LMG S-19264T (=DSM 44701T), isolated from a smear-ripened cheese.</title>
        <authorList>
            <consortium name="US DOE Joint Genome Institute (JGI-PGF)"/>
            <person name="Walter F."/>
            <person name="Albersmeier A."/>
            <person name="Kalinowski J."/>
            <person name="Ruckert C."/>
        </authorList>
    </citation>
    <scope>NUCLEOTIDE SEQUENCE</scope>
    <source>
        <strain evidence="1">JCM 4122</strain>
    </source>
</reference>
<dbReference type="EMBL" id="BNBE01000003">
    <property type="protein sequence ID" value="GHG21998.1"/>
    <property type="molecule type" value="Genomic_DNA"/>
</dbReference>
<gene>
    <name evidence="1" type="ORF">GCM10017667_67080</name>
</gene>
<organism evidence="1 2">
    <name type="scientific">Streptomyces filamentosus</name>
    <name type="common">Streptomyces roseosporus</name>
    <dbReference type="NCBI Taxonomy" id="67294"/>
    <lineage>
        <taxon>Bacteria</taxon>
        <taxon>Bacillati</taxon>
        <taxon>Actinomycetota</taxon>
        <taxon>Actinomycetes</taxon>
        <taxon>Kitasatosporales</taxon>
        <taxon>Streptomycetaceae</taxon>
        <taxon>Streptomyces</taxon>
    </lineage>
</organism>
<dbReference type="AlphaFoldDB" id="A0A919BUY0"/>
<evidence type="ECO:0000313" key="1">
    <source>
        <dbReference type="EMBL" id="GHG21998.1"/>
    </source>
</evidence>
<proteinExistence type="predicted"/>
<name>A0A919BUY0_STRFL</name>
<comment type="caution">
    <text evidence="1">The sequence shown here is derived from an EMBL/GenBank/DDBJ whole genome shotgun (WGS) entry which is preliminary data.</text>
</comment>
<evidence type="ECO:0000313" key="2">
    <source>
        <dbReference type="Proteomes" id="UP000632849"/>
    </source>
</evidence>
<accession>A0A919BUY0</accession>